<evidence type="ECO:0000313" key="3">
    <source>
        <dbReference type="EMBL" id="MBS4200986.1"/>
    </source>
</evidence>
<reference evidence="3 4" key="1">
    <citation type="submission" date="2021-05" db="EMBL/GenBank/DDBJ databases">
        <title>Novel Bacillus species.</title>
        <authorList>
            <person name="Liu G."/>
        </authorList>
    </citation>
    <scope>NUCLEOTIDE SEQUENCE [LARGE SCALE GENOMIC DNA]</scope>
    <source>
        <strain evidence="3 4">FJAT-49732</strain>
    </source>
</reference>
<dbReference type="GO" id="GO:0042802">
    <property type="term" value="F:identical protein binding"/>
    <property type="evidence" value="ECO:0007669"/>
    <property type="project" value="TreeGrafter"/>
</dbReference>
<proteinExistence type="predicted"/>
<dbReference type="Pfam" id="PF14501">
    <property type="entry name" value="HATPase_c_5"/>
    <property type="match status" value="1"/>
</dbReference>
<dbReference type="SMART" id="SM00387">
    <property type="entry name" value="HATPase_c"/>
    <property type="match status" value="1"/>
</dbReference>
<dbReference type="EMBL" id="JAGYPJ010000001">
    <property type="protein sequence ID" value="MBS4200986.1"/>
    <property type="molecule type" value="Genomic_DNA"/>
</dbReference>
<feature type="transmembrane region" description="Helical" evidence="1">
    <location>
        <begin position="6"/>
        <end position="28"/>
    </location>
</feature>
<evidence type="ECO:0000313" key="4">
    <source>
        <dbReference type="Proteomes" id="UP000682713"/>
    </source>
</evidence>
<feature type="transmembrane region" description="Helical" evidence="1">
    <location>
        <begin position="82"/>
        <end position="100"/>
    </location>
</feature>
<name>A0A942TQE3_9BACI</name>
<dbReference type="InterPro" id="IPR036890">
    <property type="entry name" value="HATPase_C_sf"/>
</dbReference>
<gene>
    <name evidence="3" type="ORF">KHA93_15215</name>
</gene>
<keyword evidence="1" id="KW-0812">Transmembrane</keyword>
<organism evidence="3 4">
    <name type="scientific">Lederbergia citrisecunda</name>
    <dbReference type="NCBI Taxonomy" id="2833583"/>
    <lineage>
        <taxon>Bacteria</taxon>
        <taxon>Bacillati</taxon>
        <taxon>Bacillota</taxon>
        <taxon>Bacilli</taxon>
        <taxon>Bacillales</taxon>
        <taxon>Bacillaceae</taxon>
        <taxon>Lederbergia</taxon>
    </lineage>
</organism>
<comment type="caution">
    <text evidence="3">The sequence shown here is derived from an EMBL/GenBank/DDBJ whole genome shotgun (WGS) entry which is preliminary data.</text>
</comment>
<dbReference type="AlphaFoldDB" id="A0A942TQE3"/>
<dbReference type="Proteomes" id="UP000682713">
    <property type="component" value="Unassembled WGS sequence"/>
</dbReference>
<feature type="domain" description="Histidine kinase/HSP90-like ATPase" evidence="2">
    <location>
        <begin position="325"/>
        <end position="433"/>
    </location>
</feature>
<dbReference type="Gene3D" id="3.30.565.10">
    <property type="entry name" value="Histidine kinase-like ATPase, C-terminal domain"/>
    <property type="match status" value="1"/>
</dbReference>
<dbReference type="PANTHER" id="PTHR40448">
    <property type="entry name" value="TWO-COMPONENT SENSOR HISTIDINE KINASE"/>
    <property type="match status" value="1"/>
</dbReference>
<accession>A0A942TQE3</accession>
<dbReference type="PANTHER" id="PTHR40448:SF1">
    <property type="entry name" value="TWO-COMPONENT SENSOR HISTIDINE KINASE"/>
    <property type="match status" value="1"/>
</dbReference>
<keyword evidence="4" id="KW-1185">Reference proteome</keyword>
<dbReference type="RefSeq" id="WP_213111513.1">
    <property type="nucleotide sequence ID" value="NZ_JAGYPJ010000001.1"/>
</dbReference>
<dbReference type="Gene3D" id="1.10.287.130">
    <property type="match status" value="1"/>
</dbReference>
<feature type="transmembrane region" description="Helical" evidence="1">
    <location>
        <begin position="120"/>
        <end position="140"/>
    </location>
</feature>
<feature type="transmembrane region" description="Helical" evidence="1">
    <location>
        <begin position="164"/>
        <end position="184"/>
    </location>
</feature>
<keyword evidence="1" id="KW-1133">Transmembrane helix</keyword>
<protein>
    <submittedName>
        <fullName evidence="3">GHKL domain-containing protein</fullName>
    </submittedName>
</protein>
<feature type="transmembrane region" description="Helical" evidence="1">
    <location>
        <begin position="196"/>
        <end position="213"/>
    </location>
</feature>
<evidence type="ECO:0000256" key="1">
    <source>
        <dbReference type="SAM" id="Phobius"/>
    </source>
</evidence>
<dbReference type="SUPFAM" id="SSF55874">
    <property type="entry name" value="ATPase domain of HSP90 chaperone/DNA topoisomerase II/histidine kinase"/>
    <property type="match status" value="1"/>
</dbReference>
<feature type="transmembrane region" description="Helical" evidence="1">
    <location>
        <begin position="59"/>
        <end position="75"/>
    </location>
</feature>
<dbReference type="InterPro" id="IPR032834">
    <property type="entry name" value="NatK-like_C"/>
</dbReference>
<dbReference type="InterPro" id="IPR003594">
    <property type="entry name" value="HATPase_dom"/>
</dbReference>
<evidence type="ECO:0000259" key="2">
    <source>
        <dbReference type="SMART" id="SM00387"/>
    </source>
</evidence>
<keyword evidence="1" id="KW-0472">Membrane</keyword>
<sequence>MNILHAFFSILIWAIEINTGLLLGFSLVETDLKSIVKKLLPVSITAGCIYYLFHTYISLLPVLYCALIPILFLLLKLPLKQITIGVLLALTFDLSIVKILEYNLLDILLLSSHIEKDTGIKLSLDLFVALNNVLIGYIIFHKTPSLFPKVWFEKNVLGIGNQNVNIFFVIVLLFLVDLGLYYSYTELPFFRLSFRIFLTFWITIICIFIVFFLRTSIVYKLERSQFFLDRQHQEDLLSYYSIIRSQRHDFNIHINTIYSLLNRQDYESSKEYIKYMVADTKYINDLLPLHHPAIGAILNTFKELAAQKGIQIKYFIYDDLRTTPCSVYEMNKIIGNLIQNAVEEVEYKQKEARVIEVQIAKERDNIVITVTNATEMAEQDLQKIFNSGHTTKKAHEGIGLPTVQNIVSKYKGVVYPILSDGNISFIVRIPTSL</sequence>